<proteinExistence type="predicted"/>
<dbReference type="CDD" id="cd06225">
    <property type="entry name" value="HAMP"/>
    <property type="match status" value="1"/>
</dbReference>
<keyword evidence="8" id="KW-0547">Nucleotide-binding</keyword>
<dbReference type="GO" id="GO:0005524">
    <property type="term" value="F:ATP binding"/>
    <property type="evidence" value="ECO:0007669"/>
    <property type="project" value="UniProtKB-KW"/>
</dbReference>
<dbReference type="InterPro" id="IPR003594">
    <property type="entry name" value="HATPase_dom"/>
</dbReference>
<gene>
    <name evidence="18" type="ORF">IAA45_07525</name>
</gene>
<dbReference type="SUPFAM" id="SSF55874">
    <property type="entry name" value="ATPase domain of HSP90 chaperone/DNA topoisomerase II/histidine kinase"/>
    <property type="match status" value="1"/>
</dbReference>
<evidence type="ECO:0000313" key="19">
    <source>
        <dbReference type="Proteomes" id="UP000886817"/>
    </source>
</evidence>
<keyword evidence="6" id="KW-0808">Transferase</keyword>
<keyword evidence="7 15" id="KW-0812">Transmembrane</keyword>
<keyword evidence="5" id="KW-0597">Phosphoprotein</keyword>
<dbReference type="SMART" id="SM00304">
    <property type="entry name" value="HAMP"/>
    <property type="match status" value="1"/>
</dbReference>
<evidence type="ECO:0000256" key="3">
    <source>
        <dbReference type="ARBA" id="ARBA00012438"/>
    </source>
</evidence>
<dbReference type="SUPFAM" id="SSF158472">
    <property type="entry name" value="HAMP domain-like"/>
    <property type="match status" value="1"/>
</dbReference>
<keyword evidence="9 18" id="KW-0418">Kinase</keyword>
<evidence type="ECO:0000256" key="15">
    <source>
        <dbReference type="SAM" id="Phobius"/>
    </source>
</evidence>
<evidence type="ECO:0000256" key="1">
    <source>
        <dbReference type="ARBA" id="ARBA00000085"/>
    </source>
</evidence>
<dbReference type="InterPro" id="IPR050398">
    <property type="entry name" value="HssS/ArlS-like"/>
</dbReference>
<evidence type="ECO:0000256" key="7">
    <source>
        <dbReference type="ARBA" id="ARBA00022692"/>
    </source>
</evidence>
<keyword evidence="11 15" id="KW-1133">Transmembrane helix</keyword>
<evidence type="ECO:0000256" key="6">
    <source>
        <dbReference type="ARBA" id="ARBA00022679"/>
    </source>
</evidence>
<dbReference type="PROSITE" id="PS50885">
    <property type="entry name" value="HAMP"/>
    <property type="match status" value="1"/>
</dbReference>
<dbReference type="Pfam" id="PF00672">
    <property type="entry name" value="HAMP"/>
    <property type="match status" value="1"/>
</dbReference>
<evidence type="ECO:0000256" key="14">
    <source>
        <dbReference type="SAM" id="Coils"/>
    </source>
</evidence>
<evidence type="ECO:0000256" key="2">
    <source>
        <dbReference type="ARBA" id="ARBA00004651"/>
    </source>
</evidence>
<dbReference type="AlphaFoldDB" id="A0A9D2B3W3"/>
<keyword evidence="14" id="KW-0175">Coiled coil</keyword>
<dbReference type="Gene3D" id="6.10.340.10">
    <property type="match status" value="1"/>
</dbReference>
<dbReference type="CDD" id="cd00082">
    <property type="entry name" value="HisKA"/>
    <property type="match status" value="1"/>
</dbReference>
<dbReference type="SMART" id="SM00387">
    <property type="entry name" value="HATPase_c"/>
    <property type="match status" value="1"/>
</dbReference>
<evidence type="ECO:0000256" key="11">
    <source>
        <dbReference type="ARBA" id="ARBA00022989"/>
    </source>
</evidence>
<dbReference type="InterPro" id="IPR036097">
    <property type="entry name" value="HisK_dim/P_sf"/>
</dbReference>
<dbReference type="GO" id="GO:0005886">
    <property type="term" value="C:plasma membrane"/>
    <property type="evidence" value="ECO:0007669"/>
    <property type="project" value="UniProtKB-SubCell"/>
</dbReference>
<accession>A0A9D2B3W3</accession>
<dbReference type="Gene3D" id="3.30.565.10">
    <property type="entry name" value="Histidine kinase-like ATPase, C-terminal domain"/>
    <property type="match status" value="1"/>
</dbReference>
<evidence type="ECO:0000256" key="5">
    <source>
        <dbReference type="ARBA" id="ARBA00022553"/>
    </source>
</evidence>
<dbReference type="InterPro" id="IPR036890">
    <property type="entry name" value="HATPase_C_sf"/>
</dbReference>
<dbReference type="PANTHER" id="PTHR45528">
    <property type="entry name" value="SENSOR HISTIDINE KINASE CPXA"/>
    <property type="match status" value="1"/>
</dbReference>
<name>A0A9D2B3W3_9FIRM</name>
<evidence type="ECO:0000259" key="16">
    <source>
        <dbReference type="PROSITE" id="PS50109"/>
    </source>
</evidence>
<evidence type="ECO:0000256" key="13">
    <source>
        <dbReference type="ARBA" id="ARBA00023136"/>
    </source>
</evidence>
<reference evidence="18" key="2">
    <citation type="submission" date="2021-04" db="EMBL/GenBank/DDBJ databases">
        <authorList>
            <person name="Gilroy R."/>
        </authorList>
    </citation>
    <scope>NUCLEOTIDE SEQUENCE</scope>
    <source>
        <strain evidence="18">ChiSjej1B19-8411</strain>
    </source>
</reference>
<dbReference type="InterPro" id="IPR005467">
    <property type="entry name" value="His_kinase_dom"/>
</dbReference>
<dbReference type="InterPro" id="IPR003660">
    <property type="entry name" value="HAMP_dom"/>
</dbReference>
<comment type="catalytic activity">
    <reaction evidence="1">
        <text>ATP + protein L-histidine = ADP + protein N-phospho-L-histidine.</text>
        <dbReference type="EC" id="2.7.13.3"/>
    </reaction>
</comment>
<dbReference type="PANTHER" id="PTHR45528:SF1">
    <property type="entry name" value="SENSOR HISTIDINE KINASE CPXA"/>
    <property type="match status" value="1"/>
</dbReference>
<dbReference type="InterPro" id="IPR003661">
    <property type="entry name" value="HisK_dim/P_dom"/>
</dbReference>
<dbReference type="Proteomes" id="UP000886817">
    <property type="component" value="Unassembled WGS sequence"/>
</dbReference>
<dbReference type="PROSITE" id="PS50109">
    <property type="entry name" value="HIS_KIN"/>
    <property type="match status" value="1"/>
</dbReference>
<evidence type="ECO:0000256" key="12">
    <source>
        <dbReference type="ARBA" id="ARBA00023012"/>
    </source>
</evidence>
<organism evidence="18 19">
    <name type="scientific">Candidatus Blautia gallistercoris</name>
    <dbReference type="NCBI Taxonomy" id="2838490"/>
    <lineage>
        <taxon>Bacteria</taxon>
        <taxon>Bacillati</taxon>
        <taxon>Bacillota</taxon>
        <taxon>Clostridia</taxon>
        <taxon>Lachnospirales</taxon>
        <taxon>Lachnospiraceae</taxon>
        <taxon>Blautia</taxon>
    </lineage>
</organism>
<keyword evidence="12" id="KW-0902">Two-component regulatory system</keyword>
<feature type="coiled-coil region" evidence="14">
    <location>
        <begin position="272"/>
        <end position="299"/>
    </location>
</feature>
<evidence type="ECO:0000256" key="9">
    <source>
        <dbReference type="ARBA" id="ARBA00022777"/>
    </source>
</evidence>
<reference evidence="18" key="1">
    <citation type="journal article" date="2021" name="PeerJ">
        <title>Extensive microbial diversity within the chicken gut microbiome revealed by metagenomics and culture.</title>
        <authorList>
            <person name="Gilroy R."/>
            <person name="Ravi A."/>
            <person name="Getino M."/>
            <person name="Pursley I."/>
            <person name="Horton D.L."/>
            <person name="Alikhan N.F."/>
            <person name="Baker D."/>
            <person name="Gharbi K."/>
            <person name="Hall N."/>
            <person name="Watson M."/>
            <person name="Adriaenssens E.M."/>
            <person name="Foster-Nyarko E."/>
            <person name="Jarju S."/>
            <person name="Secka A."/>
            <person name="Antonio M."/>
            <person name="Oren A."/>
            <person name="Chaudhuri R.R."/>
            <person name="La Ragione R."/>
            <person name="Hildebrand F."/>
            <person name="Pallen M.J."/>
        </authorList>
    </citation>
    <scope>NUCLEOTIDE SEQUENCE</scope>
    <source>
        <strain evidence="18">ChiSjej1B19-8411</strain>
    </source>
</reference>
<dbReference type="CDD" id="cd00075">
    <property type="entry name" value="HATPase"/>
    <property type="match status" value="1"/>
</dbReference>
<evidence type="ECO:0000256" key="10">
    <source>
        <dbReference type="ARBA" id="ARBA00022840"/>
    </source>
</evidence>
<evidence type="ECO:0000259" key="17">
    <source>
        <dbReference type="PROSITE" id="PS50885"/>
    </source>
</evidence>
<dbReference type="EMBL" id="DXEX01000161">
    <property type="protein sequence ID" value="HIX59546.1"/>
    <property type="molecule type" value="Genomic_DNA"/>
</dbReference>
<protein>
    <recommendedName>
        <fullName evidence="3">histidine kinase</fullName>
        <ecNumber evidence="3">2.7.13.3</ecNumber>
    </recommendedName>
</protein>
<evidence type="ECO:0000256" key="8">
    <source>
        <dbReference type="ARBA" id="ARBA00022741"/>
    </source>
</evidence>
<dbReference type="GO" id="GO:0000155">
    <property type="term" value="F:phosphorelay sensor kinase activity"/>
    <property type="evidence" value="ECO:0007669"/>
    <property type="project" value="InterPro"/>
</dbReference>
<keyword evidence="4" id="KW-1003">Cell membrane</keyword>
<dbReference type="SUPFAM" id="SSF47384">
    <property type="entry name" value="Homodimeric domain of signal transducing histidine kinase"/>
    <property type="match status" value="1"/>
</dbReference>
<keyword evidence="10" id="KW-0067">ATP-binding</keyword>
<dbReference type="EC" id="2.7.13.3" evidence="3"/>
<dbReference type="Pfam" id="PF00512">
    <property type="entry name" value="HisKA"/>
    <property type="match status" value="1"/>
</dbReference>
<feature type="domain" description="HAMP" evidence="17">
    <location>
        <begin position="180"/>
        <end position="231"/>
    </location>
</feature>
<dbReference type="Pfam" id="PF02518">
    <property type="entry name" value="HATPase_c"/>
    <property type="match status" value="1"/>
</dbReference>
<comment type="subcellular location">
    <subcellularLocation>
        <location evidence="2">Cell membrane</location>
        <topology evidence="2">Multi-pass membrane protein</topology>
    </subcellularLocation>
</comment>
<keyword evidence="13 15" id="KW-0472">Membrane</keyword>
<evidence type="ECO:0000313" key="18">
    <source>
        <dbReference type="EMBL" id="HIX59546.1"/>
    </source>
</evidence>
<dbReference type="PRINTS" id="PR00344">
    <property type="entry name" value="BCTRLSENSOR"/>
</dbReference>
<feature type="transmembrane region" description="Helical" evidence="15">
    <location>
        <begin position="160"/>
        <end position="182"/>
    </location>
</feature>
<feature type="domain" description="Histidine kinase" evidence="16">
    <location>
        <begin position="246"/>
        <end position="460"/>
    </location>
</feature>
<dbReference type="InterPro" id="IPR004358">
    <property type="entry name" value="Sig_transdc_His_kin-like_C"/>
</dbReference>
<dbReference type="FunFam" id="3.30.565.10:FF:000006">
    <property type="entry name" value="Sensor histidine kinase WalK"/>
    <property type="match status" value="1"/>
</dbReference>
<dbReference type="SMART" id="SM00388">
    <property type="entry name" value="HisKA"/>
    <property type="match status" value="1"/>
</dbReference>
<comment type="caution">
    <text evidence="18">The sequence shown here is derived from an EMBL/GenBank/DDBJ whole genome shotgun (WGS) entry which is preliminary data.</text>
</comment>
<sequence length="496" mass="57114">MKLWHKFFLCMLFLSVSVLCLYGGTLIGKNHRDNLAREQEHSINEMDLIRSAIENGAQVLGDELQSVSWYGAYYEKKKIYFSLFQNGEQVYTSLDTIPVEDYRRLLQVQERTKRLQILDAQGKRYMAVSHFLGEDGSMILVYLRDIDVVYQIREENLRQFGLWILGVMGALAIVAYLCSRWLTRPLERLQKSVEKLDAGDYSVAFPQGSDEIGSLGKAFGKMSQAVEEREEHLRREMERRQQFIEAMTHEMNTPLTSIQGYAQFLLQANCTREQQQVALANVEAEARRMRDMYQKLKELHLMQADGVKTELVRIAEVMVEIREELGYLLEEKKMELKEYYPVQELYTDRMLLYILLSNLIRNSINYSGEEGRVFVTLQQASGQRLLLEVQDWGCGIPRESIERLTEPFYRVDKSRSRKTGGSGIGLYLCSQIVEKLKGTMEIESEEKKGTRVRVYLAGGPESGTAGKQNRGFTDWIQDGDIQGTVRGQNTGYRRGG</sequence>
<dbReference type="Gene3D" id="1.10.287.130">
    <property type="match status" value="1"/>
</dbReference>
<evidence type="ECO:0000256" key="4">
    <source>
        <dbReference type="ARBA" id="ARBA00022475"/>
    </source>
</evidence>